<dbReference type="PANTHER" id="PTHR46083:SF2">
    <property type="entry name" value="STARCH SYNTHASE 4, CHLOROPLASTIC_AMYLOPLASTIC-RELATED"/>
    <property type="match status" value="1"/>
</dbReference>
<evidence type="ECO:0000313" key="5">
    <source>
        <dbReference type="Proteomes" id="UP000824469"/>
    </source>
</evidence>
<dbReference type="SUPFAM" id="SSF53756">
    <property type="entry name" value="UDP-Glycosyltransferase/glycogen phosphorylase"/>
    <property type="match status" value="1"/>
</dbReference>
<dbReference type="Proteomes" id="UP000824469">
    <property type="component" value="Unassembled WGS sequence"/>
</dbReference>
<gene>
    <name evidence="4" type="ORF">KI387_020512</name>
</gene>
<dbReference type="Pfam" id="PF13692">
    <property type="entry name" value="Glyco_trans_1_4"/>
    <property type="match status" value="1"/>
</dbReference>
<comment type="catalytic activity">
    <reaction evidence="1">
        <text>[(1-&gt;4)-alpha-D-glucosyl](n) + ADP-alpha-D-glucose = [(1-&gt;4)-alpha-D-glucosyl](n+1) + ADP + H(+)</text>
        <dbReference type="Rhea" id="RHEA:18189"/>
        <dbReference type="Rhea" id="RHEA-COMP:9584"/>
        <dbReference type="Rhea" id="RHEA-COMP:9587"/>
        <dbReference type="ChEBI" id="CHEBI:15378"/>
        <dbReference type="ChEBI" id="CHEBI:15444"/>
        <dbReference type="ChEBI" id="CHEBI:57498"/>
        <dbReference type="ChEBI" id="CHEBI:456216"/>
        <dbReference type="EC" id="2.4.1.21"/>
    </reaction>
</comment>
<organism evidence="4 5">
    <name type="scientific">Taxus chinensis</name>
    <name type="common">Chinese yew</name>
    <name type="synonym">Taxus wallichiana var. chinensis</name>
    <dbReference type="NCBI Taxonomy" id="29808"/>
    <lineage>
        <taxon>Eukaryota</taxon>
        <taxon>Viridiplantae</taxon>
        <taxon>Streptophyta</taxon>
        <taxon>Embryophyta</taxon>
        <taxon>Tracheophyta</taxon>
        <taxon>Spermatophyta</taxon>
        <taxon>Pinopsida</taxon>
        <taxon>Pinidae</taxon>
        <taxon>Conifers II</taxon>
        <taxon>Cupressales</taxon>
        <taxon>Taxaceae</taxon>
        <taxon>Taxus</taxon>
    </lineage>
</organism>
<reference evidence="4 5" key="1">
    <citation type="journal article" date="2021" name="Nat. Plants">
        <title>The Taxus genome provides insights into paclitaxel biosynthesis.</title>
        <authorList>
            <person name="Xiong X."/>
            <person name="Gou J."/>
            <person name="Liao Q."/>
            <person name="Li Y."/>
            <person name="Zhou Q."/>
            <person name="Bi G."/>
            <person name="Li C."/>
            <person name="Du R."/>
            <person name="Wang X."/>
            <person name="Sun T."/>
            <person name="Guo L."/>
            <person name="Liang H."/>
            <person name="Lu P."/>
            <person name="Wu Y."/>
            <person name="Zhang Z."/>
            <person name="Ro D.K."/>
            <person name="Shang Y."/>
            <person name="Huang S."/>
            <person name="Yan J."/>
        </authorList>
    </citation>
    <scope>NUCLEOTIDE SEQUENCE [LARGE SCALE GENOMIC DNA]</scope>
    <source>
        <strain evidence="4">Ta-2019</strain>
    </source>
</reference>
<protein>
    <recommendedName>
        <fullName evidence="2">starch synthase</fullName>
        <ecNumber evidence="2">2.4.1.21</ecNumber>
    </recommendedName>
</protein>
<dbReference type="SUPFAM" id="SSF56672">
    <property type="entry name" value="DNA/RNA polymerases"/>
    <property type="match status" value="1"/>
</dbReference>
<evidence type="ECO:0000259" key="3">
    <source>
        <dbReference type="Pfam" id="PF07727"/>
    </source>
</evidence>
<dbReference type="EC" id="2.4.1.21" evidence="2"/>
<proteinExistence type="predicted"/>
<dbReference type="Pfam" id="PF07727">
    <property type="entry name" value="RVT_2"/>
    <property type="match status" value="1"/>
</dbReference>
<dbReference type="InterPro" id="IPR013103">
    <property type="entry name" value="RVT_2"/>
</dbReference>
<accession>A0AA38GBQ2</accession>
<evidence type="ECO:0000256" key="2">
    <source>
        <dbReference type="ARBA" id="ARBA00012588"/>
    </source>
</evidence>
<name>A0AA38GBQ2_TAXCH</name>
<dbReference type="GO" id="GO:0009011">
    <property type="term" value="F:alpha-1,4-glucan glucosyltransferase (ADP-glucose donor) activity"/>
    <property type="evidence" value="ECO:0007669"/>
    <property type="project" value="UniProtKB-EC"/>
</dbReference>
<dbReference type="EMBL" id="JAHRHJ020000004">
    <property type="protein sequence ID" value="KAH9318743.1"/>
    <property type="molecule type" value="Genomic_DNA"/>
</dbReference>
<evidence type="ECO:0000313" key="4">
    <source>
        <dbReference type="EMBL" id="KAH9318743.1"/>
    </source>
</evidence>
<dbReference type="InterPro" id="IPR043502">
    <property type="entry name" value="DNA/RNA_pol_sf"/>
</dbReference>
<dbReference type="Gene3D" id="3.40.50.2000">
    <property type="entry name" value="Glycogen Phosphorylase B"/>
    <property type="match status" value="2"/>
</dbReference>
<feature type="domain" description="Reverse transcriptase Ty1/copia-type" evidence="3">
    <location>
        <begin position="29"/>
        <end position="141"/>
    </location>
</feature>
<keyword evidence="5" id="KW-1185">Reference proteome</keyword>
<dbReference type="AlphaFoldDB" id="A0AA38GBQ2"/>
<sequence length="439" mass="49938">MSPLQSRNPYSQKAWKDAMDVEYQSVMKNNTWQLVDLPPGKKPIGCRWIFKTKYKADGTIDKYKARLVAKGYAQKEGIDYEETFSPTTKIKMIRMIFALAAQFGWKVHQMDVKSAFLNGDLQEEVYMTQPEGYVVPGQETKGTVDLGLEYKKNDNFFLTGYSDSDHAGNIDDKKSTSGFVFFLGSGPISWGSKKQHFVSHSSTEAEYHSAGEVICEVIWLRRILEGLGIPQDKPDHLVGCITRLVPQKGVHLIRHAIYRTLQCGGQFVLLGSSPVPHIQREFEGIANQFCDNPSIRLVLKYDEGLSHHIYAASDLFIIPSIFEPCGLTQMIAMKYGSIPIVRRTGGLNDSVFDVDDVTIPLRIRNGFTFTTADEQGLNHALERSFTYYIKKPNWWTELVKKTMKMDFSWDTSSRQYEELYEKALARARSQQPRIPALAR</sequence>
<comment type="caution">
    <text evidence="4">The sequence shown here is derived from an EMBL/GenBank/DDBJ whole genome shotgun (WGS) entry which is preliminary data.</text>
</comment>
<evidence type="ECO:0000256" key="1">
    <source>
        <dbReference type="ARBA" id="ARBA00001478"/>
    </source>
</evidence>
<dbReference type="CDD" id="cd09272">
    <property type="entry name" value="RNase_HI_RT_Ty1"/>
    <property type="match status" value="1"/>
</dbReference>
<dbReference type="PANTHER" id="PTHR46083">
    <property type="match status" value="1"/>
</dbReference>